<evidence type="ECO:0000256" key="10">
    <source>
        <dbReference type="SAM" id="Phobius"/>
    </source>
</evidence>
<evidence type="ECO:0000256" key="8">
    <source>
        <dbReference type="ARBA" id="ARBA00023157"/>
    </source>
</evidence>
<evidence type="ECO:0000256" key="7">
    <source>
        <dbReference type="ARBA" id="ARBA00023136"/>
    </source>
</evidence>
<feature type="transmembrane region" description="Helical" evidence="10">
    <location>
        <begin position="58"/>
        <end position="77"/>
    </location>
</feature>
<comment type="similarity">
    <text evidence="2">Belongs to the VKOR family.</text>
</comment>
<dbReference type="STRING" id="1801797.A3G06_02915"/>
<name>A0A1F6YCZ9_9BACT</name>
<feature type="domain" description="Vitamin K epoxide reductase" evidence="11">
    <location>
        <begin position="3"/>
        <end position="135"/>
    </location>
</feature>
<dbReference type="InterPro" id="IPR038354">
    <property type="entry name" value="VKOR_sf"/>
</dbReference>
<dbReference type="SMART" id="SM00756">
    <property type="entry name" value="VKc"/>
    <property type="match status" value="1"/>
</dbReference>
<comment type="caution">
    <text evidence="12">The sequence shown here is derived from an EMBL/GenBank/DDBJ whole genome shotgun (WGS) entry which is preliminary data.</text>
</comment>
<protein>
    <recommendedName>
        <fullName evidence="11">Vitamin K epoxide reductase domain-containing protein</fullName>
    </recommendedName>
</protein>
<dbReference type="Pfam" id="PF07884">
    <property type="entry name" value="VKOR"/>
    <property type="match status" value="1"/>
</dbReference>
<keyword evidence="4" id="KW-0874">Quinone</keyword>
<dbReference type="AlphaFoldDB" id="A0A1F6YCZ9"/>
<evidence type="ECO:0000256" key="6">
    <source>
        <dbReference type="ARBA" id="ARBA00023002"/>
    </source>
</evidence>
<dbReference type="PANTHER" id="PTHR34573:SF1">
    <property type="entry name" value="VITAMIN K EPOXIDE REDUCTASE DOMAIN-CONTAINING PROTEIN"/>
    <property type="match status" value="1"/>
</dbReference>
<dbReference type="GO" id="GO:0048038">
    <property type="term" value="F:quinone binding"/>
    <property type="evidence" value="ECO:0007669"/>
    <property type="project" value="UniProtKB-KW"/>
</dbReference>
<dbReference type="EMBL" id="MFVV01000005">
    <property type="protein sequence ID" value="OGJ04190.1"/>
    <property type="molecule type" value="Genomic_DNA"/>
</dbReference>
<feature type="transmembrane region" description="Helical" evidence="10">
    <location>
        <begin position="89"/>
        <end position="107"/>
    </location>
</feature>
<evidence type="ECO:0000259" key="11">
    <source>
        <dbReference type="SMART" id="SM00756"/>
    </source>
</evidence>
<dbReference type="PANTHER" id="PTHR34573">
    <property type="entry name" value="VKC DOMAIN-CONTAINING PROTEIN"/>
    <property type="match status" value="1"/>
</dbReference>
<keyword evidence="9" id="KW-0676">Redox-active center</keyword>
<reference evidence="12 13" key="1">
    <citation type="journal article" date="2016" name="Nat. Commun.">
        <title>Thousands of microbial genomes shed light on interconnected biogeochemical processes in an aquifer system.</title>
        <authorList>
            <person name="Anantharaman K."/>
            <person name="Brown C.T."/>
            <person name="Hug L.A."/>
            <person name="Sharon I."/>
            <person name="Castelle C.J."/>
            <person name="Probst A.J."/>
            <person name="Thomas B.C."/>
            <person name="Singh A."/>
            <person name="Wilkins M.J."/>
            <person name="Karaoz U."/>
            <person name="Brodie E.L."/>
            <person name="Williams K.H."/>
            <person name="Hubbard S.S."/>
            <person name="Banfield J.F."/>
        </authorList>
    </citation>
    <scope>NUCLEOTIDE SEQUENCE [LARGE SCALE GENOMIC DNA]</scope>
</reference>
<evidence type="ECO:0000256" key="2">
    <source>
        <dbReference type="ARBA" id="ARBA00006214"/>
    </source>
</evidence>
<keyword evidence="7 10" id="KW-0472">Membrane</keyword>
<evidence type="ECO:0000256" key="3">
    <source>
        <dbReference type="ARBA" id="ARBA00022692"/>
    </source>
</evidence>
<dbReference type="GO" id="GO:0016020">
    <property type="term" value="C:membrane"/>
    <property type="evidence" value="ECO:0007669"/>
    <property type="project" value="UniProtKB-SubCell"/>
</dbReference>
<proteinExistence type="inferred from homology"/>
<evidence type="ECO:0000313" key="12">
    <source>
        <dbReference type="EMBL" id="OGJ04190.1"/>
    </source>
</evidence>
<dbReference type="InterPro" id="IPR044698">
    <property type="entry name" value="VKOR/LTO1"/>
</dbReference>
<dbReference type="InterPro" id="IPR012932">
    <property type="entry name" value="VKOR"/>
</dbReference>
<evidence type="ECO:0000313" key="13">
    <source>
        <dbReference type="Proteomes" id="UP000176192"/>
    </source>
</evidence>
<comment type="subcellular location">
    <subcellularLocation>
        <location evidence="1">Membrane</location>
        <topology evidence="1">Multi-pass membrane protein</topology>
    </subcellularLocation>
</comment>
<sequence>MSYKTVALFWVALAFLGLIDAGYITVKYYSGGEVSCPITGGCSDVLTSAYSQIMGFPVSAYGFIFYLTVLLLAFLYLDSRKRWIEAAMLLLGLAGFLFTLWFVYLQIFVIEAICFYCMVSALLSTTIVALALMAFLKTRPIGNRLST</sequence>
<accession>A0A1F6YCZ9</accession>
<dbReference type="GO" id="GO:0016491">
    <property type="term" value="F:oxidoreductase activity"/>
    <property type="evidence" value="ECO:0007669"/>
    <property type="project" value="UniProtKB-KW"/>
</dbReference>
<dbReference type="Proteomes" id="UP000176192">
    <property type="component" value="Unassembled WGS sequence"/>
</dbReference>
<keyword evidence="3 10" id="KW-0812">Transmembrane</keyword>
<gene>
    <name evidence="12" type="ORF">A3G06_02915</name>
</gene>
<evidence type="ECO:0000256" key="1">
    <source>
        <dbReference type="ARBA" id="ARBA00004141"/>
    </source>
</evidence>
<keyword evidence="6" id="KW-0560">Oxidoreductase</keyword>
<keyword evidence="5 10" id="KW-1133">Transmembrane helix</keyword>
<dbReference type="Gene3D" id="1.20.1440.130">
    <property type="entry name" value="VKOR domain"/>
    <property type="match status" value="1"/>
</dbReference>
<evidence type="ECO:0000256" key="9">
    <source>
        <dbReference type="ARBA" id="ARBA00023284"/>
    </source>
</evidence>
<organism evidence="12 13">
    <name type="scientific">Candidatus Nomurabacteria bacterium RIFCSPLOWO2_12_FULL_46_14</name>
    <dbReference type="NCBI Taxonomy" id="1801797"/>
    <lineage>
        <taxon>Bacteria</taxon>
        <taxon>Candidatus Nomuraibacteriota</taxon>
    </lineage>
</organism>
<evidence type="ECO:0000256" key="5">
    <source>
        <dbReference type="ARBA" id="ARBA00022989"/>
    </source>
</evidence>
<evidence type="ECO:0000256" key="4">
    <source>
        <dbReference type="ARBA" id="ARBA00022719"/>
    </source>
</evidence>
<dbReference type="CDD" id="cd12916">
    <property type="entry name" value="VKOR_1"/>
    <property type="match status" value="1"/>
</dbReference>
<keyword evidence="8" id="KW-1015">Disulfide bond</keyword>
<feature type="transmembrane region" description="Helical" evidence="10">
    <location>
        <begin position="113"/>
        <end position="136"/>
    </location>
</feature>